<accession>A0A840F1N3</accession>
<sequence length="113" mass="12455">MSEQYKTYPDLPGYKGEAETGREAAAAIAPRMGRLQRMVHQMVTERGAQGLTPEEACDMSGETRVSLQPRFSELKAKGVIVDSGMRRSNPSSWKRAVVWVLPCYRPEPAGGEA</sequence>
<dbReference type="Proteomes" id="UP000529795">
    <property type="component" value="Unassembled WGS sequence"/>
</dbReference>
<organism evidence="1 2">
    <name type="scientific">Sphingomonas jinjuensis</name>
    <dbReference type="NCBI Taxonomy" id="535907"/>
    <lineage>
        <taxon>Bacteria</taxon>
        <taxon>Pseudomonadati</taxon>
        <taxon>Pseudomonadota</taxon>
        <taxon>Alphaproteobacteria</taxon>
        <taxon>Sphingomonadales</taxon>
        <taxon>Sphingomonadaceae</taxon>
        <taxon>Sphingomonas</taxon>
    </lineage>
</organism>
<dbReference type="AlphaFoldDB" id="A0A840F1N3"/>
<comment type="caution">
    <text evidence="1">The sequence shown here is derived from an EMBL/GenBank/DDBJ whole genome shotgun (WGS) entry which is preliminary data.</text>
</comment>
<protein>
    <submittedName>
        <fullName evidence="1">Uncharacterized protein</fullName>
    </submittedName>
</protein>
<gene>
    <name evidence="1" type="ORF">GGQ80_001141</name>
</gene>
<evidence type="ECO:0000313" key="1">
    <source>
        <dbReference type="EMBL" id="MBB4153253.1"/>
    </source>
</evidence>
<reference evidence="1 2" key="1">
    <citation type="submission" date="2020-08" db="EMBL/GenBank/DDBJ databases">
        <title>Genomic Encyclopedia of Type Strains, Phase IV (KMG-IV): sequencing the most valuable type-strain genomes for metagenomic binning, comparative biology and taxonomic classification.</title>
        <authorList>
            <person name="Goeker M."/>
        </authorList>
    </citation>
    <scope>NUCLEOTIDE SEQUENCE [LARGE SCALE GENOMIC DNA]</scope>
    <source>
        <strain evidence="1 2">YC6723</strain>
    </source>
</reference>
<keyword evidence="2" id="KW-1185">Reference proteome</keyword>
<name>A0A840F1N3_9SPHN</name>
<evidence type="ECO:0000313" key="2">
    <source>
        <dbReference type="Proteomes" id="UP000529795"/>
    </source>
</evidence>
<proteinExistence type="predicted"/>
<dbReference type="RefSeq" id="WP_183982909.1">
    <property type="nucleotide sequence ID" value="NZ_JACIEV010000002.1"/>
</dbReference>
<dbReference type="EMBL" id="JACIEV010000002">
    <property type="protein sequence ID" value="MBB4153253.1"/>
    <property type="molecule type" value="Genomic_DNA"/>
</dbReference>